<evidence type="ECO:0000313" key="7">
    <source>
        <dbReference type="Proteomes" id="UP000053766"/>
    </source>
</evidence>
<dbReference type="GO" id="GO:0015035">
    <property type="term" value="F:protein-disulfide reductase activity"/>
    <property type="evidence" value="ECO:0007669"/>
    <property type="project" value="TreeGrafter"/>
</dbReference>
<dbReference type="GO" id="GO:0005737">
    <property type="term" value="C:cytoplasm"/>
    <property type="evidence" value="ECO:0007669"/>
    <property type="project" value="TreeGrafter"/>
</dbReference>
<dbReference type="AlphaFoldDB" id="A0A0D8Y7G3"/>
<evidence type="ECO:0000256" key="1">
    <source>
        <dbReference type="ARBA" id="ARBA00022448"/>
    </source>
</evidence>
<dbReference type="Pfam" id="PF00085">
    <property type="entry name" value="Thioredoxin"/>
    <property type="match status" value="1"/>
</dbReference>
<dbReference type="SUPFAM" id="SSF52833">
    <property type="entry name" value="Thioredoxin-like"/>
    <property type="match status" value="1"/>
</dbReference>
<dbReference type="InterPro" id="IPR013766">
    <property type="entry name" value="Thioredoxin_domain"/>
</dbReference>
<dbReference type="InterPro" id="IPR017937">
    <property type="entry name" value="Thioredoxin_CS"/>
</dbReference>
<dbReference type="FunFam" id="3.40.30.10:FF:000001">
    <property type="entry name" value="Thioredoxin"/>
    <property type="match status" value="1"/>
</dbReference>
<evidence type="ECO:0000256" key="4">
    <source>
        <dbReference type="ARBA" id="ARBA00023284"/>
    </source>
</evidence>
<gene>
    <name evidence="6" type="ORF">DICVIV_01607</name>
</gene>
<dbReference type="STRING" id="29172.A0A0D8Y7G3"/>
<dbReference type="PANTHER" id="PTHR45663">
    <property type="entry name" value="GEO12009P1"/>
    <property type="match status" value="1"/>
</dbReference>
<dbReference type="CDD" id="cd02947">
    <property type="entry name" value="TRX_family"/>
    <property type="match status" value="1"/>
</dbReference>
<dbReference type="PRINTS" id="PR00421">
    <property type="entry name" value="THIOREDOXIN"/>
</dbReference>
<reference evidence="7" key="2">
    <citation type="journal article" date="2016" name="Sci. Rep.">
        <title>Dictyocaulus viviparus genome, variome and transcriptome elucidate lungworm biology and support future intervention.</title>
        <authorList>
            <person name="McNulty S.N."/>
            <person name="Strube C."/>
            <person name="Rosa B.A."/>
            <person name="Martin J.C."/>
            <person name="Tyagi R."/>
            <person name="Choi Y.J."/>
            <person name="Wang Q."/>
            <person name="Hallsworth Pepin K."/>
            <person name="Zhang X."/>
            <person name="Ozersky P."/>
            <person name="Wilson R.K."/>
            <person name="Sternberg P.W."/>
            <person name="Gasser R.B."/>
            <person name="Mitreva M."/>
        </authorList>
    </citation>
    <scope>NUCLEOTIDE SEQUENCE [LARGE SCALE GENOMIC DNA]</scope>
    <source>
        <strain evidence="7">HannoverDv2000</strain>
    </source>
</reference>
<reference evidence="6 7" key="1">
    <citation type="submission" date="2013-11" db="EMBL/GenBank/DDBJ databases">
        <title>Draft genome of the bovine lungworm Dictyocaulus viviparus.</title>
        <authorList>
            <person name="Mitreva M."/>
        </authorList>
    </citation>
    <scope>NUCLEOTIDE SEQUENCE [LARGE SCALE GENOMIC DNA]</scope>
    <source>
        <strain evidence="6 7">HannoverDv2000</strain>
    </source>
</reference>
<dbReference type="Gene3D" id="3.40.30.10">
    <property type="entry name" value="Glutaredoxin"/>
    <property type="match status" value="1"/>
</dbReference>
<dbReference type="InterPro" id="IPR036249">
    <property type="entry name" value="Thioredoxin-like_sf"/>
</dbReference>
<dbReference type="OrthoDB" id="19690at2759"/>
<keyword evidence="7" id="KW-1185">Reference proteome</keyword>
<name>A0A0D8Y7G3_DICVI</name>
<proteinExistence type="predicted"/>
<feature type="domain" description="Thioredoxin" evidence="5">
    <location>
        <begin position="39"/>
        <end position="144"/>
    </location>
</feature>
<dbReference type="Proteomes" id="UP000053766">
    <property type="component" value="Unassembled WGS sequence"/>
</dbReference>
<dbReference type="PROSITE" id="PS51352">
    <property type="entry name" value="THIOREDOXIN_2"/>
    <property type="match status" value="1"/>
</dbReference>
<dbReference type="EMBL" id="KN716169">
    <property type="protein sequence ID" value="KJH52142.1"/>
    <property type="molecule type" value="Genomic_DNA"/>
</dbReference>
<accession>A0A0D8Y7G3</accession>
<evidence type="ECO:0000256" key="2">
    <source>
        <dbReference type="ARBA" id="ARBA00022982"/>
    </source>
</evidence>
<protein>
    <submittedName>
        <fullName evidence="6">Putative thioredoxin</fullName>
    </submittedName>
</protein>
<organism evidence="6 7">
    <name type="scientific">Dictyocaulus viviparus</name>
    <name type="common">Bovine lungworm</name>
    <dbReference type="NCBI Taxonomy" id="29172"/>
    <lineage>
        <taxon>Eukaryota</taxon>
        <taxon>Metazoa</taxon>
        <taxon>Ecdysozoa</taxon>
        <taxon>Nematoda</taxon>
        <taxon>Chromadorea</taxon>
        <taxon>Rhabditida</taxon>
        <taxon>Rhabditina</taxon>
        <taxon>Rhabditomorpha</taxon>
        <taxon>Strongyloidea</taxon>
        <taxon>Metastrongylidae</taxon>
        <taxon>Dictyocaulus</taxon>
    </lineage>
</organism>
<keyword evidence="3" id="KW-1015">Disulfide bond</keyword>
<dbReference type="PROSITE" id="PS00194">
    <property type="entry name" value="THIOREDOXIN_1"/>
    <property type="match status" value="1"/>
</dbReference>
<keyword evidence="2" id="KW-0249">Electron transport</keyword>
<keyword evidence="1" id="KW-0813">Transport</keyword>
<evidence type="ECO:0000259" key="5">
    <source>
        <dbReference type="PROSITE" id="PS51352"/>
    </source>
</evidence>
<evidence type="ECO:0000256" key="3">
    <source>
        <dbReference type="ARBA" id="ARBA00023157"/>
    </source>
</evidence>
<dbReference type="PANTHER" id="PTHR45663:SF11">
    <property type="entry name" value="GEO12009P1"/>
    <property type="match status" value="1"/>
</dbReference>
<keyword evidence="4" id="KW-0676">Redox-active center</keyword>
<sequence>MQGVKNILFRLAIRPINMPRSSSFRPVICSQRSCSTNIVFSLDTVDEFTEKVVNSEVPVIVDFHADWCGPCRTLGPRLEEKVCGRKGAILMAKINVDHAGELAMDYGVTAVPTVMSFKNGERIGMFTGVINDDDIDDFLDDAINH</sequence>
<evidence type="ECO:0000313" key="6">
    <source>
        <dbReference type="EMBL" id="KJH52142.1"/>
    </source>
</evidence>